<name>A0A8T7LXC2_9CHLR</name>
<feature type="chain" id="PRO_5035904346" description="Lipoprotein" evidence="1">
    <location>
        <begin position="23"/>
        <end position="209"/>
    </location>
</feature>
<evidence type="ECO:0000313" key="2">
    <source>
        <dbReference type="EMBL" id="NWJ44852.1"/>
    </source>
</evidence>
<keyword evidence="5" id="KW-1185">Reference proteome</keyword>
<dbReference type="EMBL" id="JACATZ010000001">
    <property type="protein sequence ID" value="NWJ44852.1"/>
    <property type="molecule type" value="Genomic_DNA"/>
</dbReference>
<reference evidence="2 4" key="1">
    <citation type="submission" date="2020-06" db="EMBL/GenBank/DDBJ databases">
        <title>Anoxygenic phototrophic Chloroflexota member uses a Type I reaction center.</title>
        <authorList>
            <person name="Tsuji J.M."/>
            <person name="Shaw N.A."/>
            <person name="Nagashima S."/>
            <person name="Venkiteswaran J."/>
            <person name="Schiff S.L."/>
            <person name="Hanada S."/>
            <person name="Tank M."/>
            <person name="Neufeld J.D."/>
        </authorList>
    </citation>
    <scope>NUCLEOTIDE SEQUENCE [LARGE SCALE GENOMIC DNA]</scope>
    <source>
        <strain evidence="2">L227-S17</strain>
    </source>
</reference>
<organism evidence="2 4">
    <name type="scientific">Candidatus Chlorohelix allophototropha</name>
    <dbReference type="NCBI Taxonomy" id="3003348"/>
    <lineage>
        <taxon>Bacteria</taxon>
        <taxon>Bacillati</taxon>
        <taxon>Chloroflexota</taxon>
        <taxon>Chloroflexia</taxon>
        <taxon>Candidatus Chloroheliales</taxon>
        <taxon>Candidatus Chloroheliaceae</taxon>
        <taxon>Candidatus Chlorohelix</taxon>
    </lineage>
</organism>
<sequence>MVRLLVFLFALTLLLGACGTLAATPETLPAATLATTPDPAKIDLRYPGATYFDAKVILPQGLLSVPLQGNNIVIFSSGDSVEKIAQFYREKFATAGLGTEPGYSCRTETDCQELYPFSAYKDECVLDGRGIKNCYAIYQYEFVLVTANASTSEMDSFNIPDELRKLLKAGTTLVCYYGRSMPLPVIPRNPVVTTAAALWTSTPAPQTTP</sequence>
<accession>A0A8T7LXC2</accession>
<feature type="signal peptide" evidence="1">
    <location>
        <begin position="1"/>
        <end position="22"/>
    </location>
</feature>
<dbReference type="EMBL" id="CP128399">
    <property type="protein sequence ID" value="WJW66734.1"/>
    <property type="molecule type" value="Genomic_DNA"/>
</dbReference>
<evidence type="ECO:0000313" key="4">
    <source>
        <dbReference type="Proteomes" id="UP000521676"/>
    </source>
</evidence>
<evidence type="ECO:0000313" key="3">
    <source>
        <dbReference type="EMBL" id="WJW66734.1"/>
    </source>
</evidence>
<dbReference type="PROSITE" id="PS51257">
    <property type="entry name" value="PROKAR_LIPOPROTEIN"/>
    <property type="match status" value="1"/>
</dbReference>
<keyword evidence="1" id="KW-0732">Signal</keyword>
<dbReference type="Proteomes" id="UP000521676">
    <property type="component" value="Unassembled WGS sequence"/>
</dbReference>
<evidence type="ECO:0008006" key="6">
    <source>
        <dbReference type="Google" id="ProtNLM"/>
    </source>
</evidence>
<gene>
    <name evidence="2" type="ORF">HXX08_03150</name>
    <name evidence="3" type="ORF">OZ401_002549</name>
</gene>
<evidence type="ECO:0000256" key="1">
    <source>
        <dbReference type="SAM" id="SignalP"/>
    </source>
</evidence>
<protein>
    <recommendedName>
        <fullName evidence="6">Lipoprotein</fullName>
    </recommendedName>
</protein>
<dbReference type="Proteomes" id="UP001431572">
    <property type="component" value="Chromosome 1"/>
</dbReference>
<dbReference type="AlphaFoldDB" id="A0A8T7LXC2"/>
<evidence type="ECO:0000313" key="5">
    <source>
        <dbReference type="Proteomes" id="UP001431572"/>
    </source>
</evidence>
<reference evidence="3" key="2">
    <citation type="journal article" date="2024" name="Nature">
        <title>Anoxygenic phototroph of the Chloroflexota uses a type I reaction centre.</title>
        <authorList>
            <person name="Tsuji J.M."/>
            <person name="Shaw N.A."/>
            <person name="Nagashima S."/>
            <person name="Venkiteswaran J.J."/>
            <person name="Schiff S.L."/>
            <person name="Watanabe T."/>
            <person name="Fukui M."/>
            <person name="Hanada S."/>
            <person name="Tank M."/>
            <person name="Neufeld J.D."/>
        </authorList>
    </citation>
    <scope>NUCLEOTIDE SEQUENCE</scope>
    <source>
        <strain evidence="3">L227-S17</strain>
    </source>
</reference>
<proteinExistence type="predicted"/>
<dbReference type="RefSeq" id="WP_341468626.1">
    <property type="nucleotide sequence ID" value="NZ_CP128399.1"/>
</dbReference>